<dbReference type="Pfam" id="PF09339">
    <property type="entry name" value="HTH_IclR"/>
    <property type="match status" value="1"/>
</dbReference>
<dbReference type="InterPro" id="IPR050707">
    <property type="entry name" value="HTH_MetabolicPath_Reg"/>
</dbReference>
<feature type="domain" description="HTH iclR-type" evidence="4">
    <location>
        <begin position="5"/>
        <end position="68"/>
    </location>
</feature>
<accession>A0A917TUX3</accession>
<dbReference type="Proteomes" id="UP000642070">
    <property type="component" value="Unassembled WGS sequence"/>
</dbReference>
<dbReference type="InterPro" id="IPR005471">
    <property type="entry name" value="Tscrpt_reg_IclR_N"/>
</dbReference>
<dbReference type="EMBL" id="BMPI01000021">
    <property type="protein sequence ID" value="GGM38922.1"/>
    <property type="molecule type" value="Genomic_DNA"/>
</dbReference>
<dbReference type="InterPro" id="IPR036390">
    <property type="entry name" value="WH_DNA-bd_sf"/>
</dbReference>
<evidence type="ECO:0000256" key="2">
    <source>
        <dbReference type="ARBA" id="ARBA00023125"/>
    </source>
</evidence>
<keyword evidence="3" id="KW-0804">Transcription</keyword>
<proteinExistence type="predicted"/>
<dbReference type="RefSeq" id="WP_190251914.1">
    <property type="nucleotide sequence ID" value="NZ_BMPI01000021.1"/>
</dbReference>
<comment type="caution">
    <text evidence="6">The sequence shown here is derived from an EMBL/GenBank/DDBJ whole genome shotgun (WGS) entry which is preliminary data.</text>
</comment>
<keyword evidence="1" id="KW-0805">Transcription regulation</keyword>
<gene>
    <name evidence="6" type="ORF">GCM10007977_045480</name>
</gene>
<evidence type="ECO:0000259" key="4">
    <source>
        <dbReference type="PROSITE" id="PS51077"/>
    </source>
</evidence>
<evidence type="ECO:0000259" key="5">
    <source>
        <dbReference type="PROSITE" id="PS51078"/>
    </source>
</evidence>
<dbReference type="GO" id="GO:0003700">
    <property type="term" value="F:DNA-binding transcription factor activity"/>
    <property type="evidence" value="ECO:0007669"/>
    <property type="project" value="TreeGrafter"/>
</dbReference>
<organism evidence="6 7">
    <name type="scientific">Dactylosporangium sucinum</name>
    <dbReference type="NCBI Taxonomy" id="1424081"/>
    <lineage>
        <taxon>Bacteria</taxon>
        <taxon>Bacillati</taxon>
        <taxon>Actinomycetota</taxon>
        <taxon>Actinomycetes</taxon>
        <taxon>Micromonosporales</taxon>
        <taxon>Micromonosporaceae</taxon>
        <taxon>Dactylosporangium</taxon>
    </lineage>
</organism>
<dbReference type="InterPro" id="IPR036388">
    <property type="entry name" value="WH-like_DNA-bd_sf"/>
</dbReference>
<protein>
    <submittedName>
        <fullName evidence="6">Transcriptional regulator</fullName>
    </submittedName>
</protein>
<dbReference type="PROSITE" id="PS51078">
    <property type="entry name" value="ICLR_ED"/>
    <property type="match status" value="1"/>
</dbReference>
<keyword evidence="2" id="KW-0238">DNA-binding</keyword>
<dbReference type="InterPro" id="IPR014757">
    <property type="entry name" value="Tscrpt_reg_IclR_C"/>
</dbReference>
<dbReference type="GO" id="GO:0003677">
    <property type="term" value="F:DNA binding"/>
    <property type="evidence" value="ECO:0007669"/>
    <property type="project" value="UniProtKB-KW"/>
</dbReference>
<evidence type="ECO:0000313" key="6">
    <source>
        <dbReference type="EMBL" id="GGM38922.1"/>
    </source>
</evidence>
<evidence type="ECO:0000256" key="1">
    <source>
        <dbReference type="ARBA" id="ARBA00023015"/>
    </source>
</evidence>
<dbReference type="Gene3D" id="3.30.450.40">
    <property type="match status" value="1"/>
</dbReference>
<dbReference type="PROSITE" id="PS51077">
    <property type="entry name" value="HTH_ICLR"/>
    <property type="match status" value="1"/>
</dbReference>
<dbReference type="InterPro" id="IPR029016">
    <property type="entry name" value="GAF-like_dom_sf"/>
</dbReference>
<reference evidence="6" key="1">
    <citation type="journal article" date="2014" name="Int. J. Syst. Evol. Microbiol.">
        <title>Complete genome sequence of Corynebacterium casei LMG S-19264T (=DSM 44701T), isolated from a smear-ripened cheese.</title>
        <authorList>
            <consortium name="US DOE Joint Genome Institute (JGI-PGF)"/>
            <person name="Walter F."/>
            <person name="Albersmeier A."/>
            <person name="Kalinowski J."/>
            <person name="Ruckert C."/>
        </authorList>
    </citation>
    <scope>NUCLEOTIDE SEQUENCE</scope>
    <source>
        <strain evidence="6">JCM 19831</strain>
    </source>
</reference>
<dbReference type="Gene3D" id="1.10.10.10">
    <property type="entry name" value="Winged helix-like DNA-binding domain superfamily/Winged helix DNA-binding domain"/>
    <property type="match status" value="1"/>
</dbReference>
<dbReference type="SUPFAM" id="SSF46785">
    <property type="entry name" value="Winged helix' DNA-binding domain"/>
    <property type="match status" value="1"/>
</dbReference>
<dbReference type="SUPFAM" id="SSF55781">
    <property type="entry name" value="GAF domain-like"/>
    <property type="match status" value="1"/>
</dbReference>
<evidence type="ECO:0000313" key="7">
    <source>
        <dbReference type="Proteomes" id="UP000642070"/>
    </source>
</evidence>
<dbReference type="PANTHER" id="PTHR30136:SF35">
    <property type="entry name" value="HTH-TYPE TRANSCRIPTIONAL REGULATOR RV1719"/>
    <property type="match status" value="1"/>
</dbReference>
<sequence>MPRRSNTTARVVAVMEFLAGHTGEALGLSELSRELGINKATLLSIISTLLDDGWLLQHPTTRCYSLGPTLIGAGSAALGRFPDTGPIRPLMDRFAAGYDVGCVAVAVAEGQLVVLSRSGFGDPLHGLARSGVRMPFAPPFGLALSAWYPPGRFDAWMAAANPPVGPEEMPGLLGDVATARDRGFVVGLDLPPDHELAQQLRAQRLETAGISTELLVHLGQALRRHGYHLDDIRPAASYRVNHISVPILGPQGGPEIALMVPLHHGKQTGDRLVELGTGLVALAQEAARVAPGAGAGARQDDTKPR</sequence>
<dbReference type="SMART" id="SM00346">
    <property type="entry name" value="HTH_ICLR"/>
    <property type="match status" value="1"/>
</dbReference>
<evidence type="ECO:0000256" key="3">
    <source>
        <dbReference type="ARBA" id="ARBA00023163"/>
    </source>
</evidence>
<name>A0A917TUX3_9ACTN</name>
<reference evidence="6" key="2">
    <citation type="submission" date="2020-09" db="EMBL/GenBank/DDBJ databases">
        <authorList>
            <person name="Sun Q."/>
            <person name="Ohkuma M."/>
        </authorList>
    </citation>
    <scope>NUCLEOTIDE SEQUENCE</scope>
    <source>
        <strain evidence="6">JCM 19831</strain>
    </source>
</reference>
<feature type="domain" description="IclR-ED" evidence="5">
    <location>
        <begin position="69"/>
        <end position="295"/>
    </location>
</feature>
<keyword evidence="7" id="KW-1185">Reference proteome</keyword>
<dbReference type="PANTHER" id="PTHR30136">
    <property type="entry name" value="HELIX-TURN-HELIX TRANSCRIPTIONAL REGULATOR, ICLR FAMILY"/>
    <property type="match status" value="1"/>
</dbReference>
<dbReference type="AlphaFoldDB" id="A0A917TUX3"/>
<dbReference type="GO" id="GO:0045892">
    <property type="term" value="P:negative regulation of DNA-templated transcription"/>
    <property type="evidence" value="ECO:0007669"/>
    <property type="project" value="TreeGrafter"/>
</dbReference>